<evidence type="ECO:0000313" key="2">
    <source>
        <dbReference type="EMBL" id="CAD1832222.1"/>
    </source>
</evidence>
<protein>
    <submittedName>
        <fullName evidence="2">Uncharacterized protein</fullName>
    </submittedName>
</protein>
<gene>
    <name evidence="2" type="ORF">CB5_LOCUS15433</name>
</gene>
<dbReference type="SUPFAM" id="SSF53137">
    <property type="entry name" value="Translational machinery components"/>
    <property type="match status" value="1"/>
</dbReference>
<name>A0A6V7PMU8_ANACO</name>
<reference evidence="2" key="1">
    <citation type="submission" date="2020-07" db="EMBL/GenBank/DDBJ databases">
        <authorList>
            <person name="Lin J."/>
        </authorList>
    </citation>
    <scope>NUCLEOTIDE SEQUENCE</scope>
</reference>
<evidence type="ECO:0000256" key="1">
    <source>
        <dbReference type="SAM" id="MobiDB-lite"/>
    </source>
</evidence>
<sequence length="141" mass="15125">MERAPQHLLRVVLSCRRITAEVTAPAPRSEAIVAMASSSEPEFAAAERARLGRFPRSRSLWDARVAARVGERLAARLRELGVARVRLDLDEELARPRTTAAPSPPSSSPSSAPASASTAPTSSDGLDPYNGRIQIWGSLLV</sequence>
<dbReference type="AlphaFoldDB" id="A0A6V7PMU8"/>
<dbReference type="Gene3D" id="3.30.420.100">
    <property type="match status" value="1"/>
</dbReference>
<feature type="region of interest" description="Disordered" evidence="1">
    <location>
        <begin position="91"/>
        <end position="129"/>
    </location>
</feature>
<proteinExistence type="predicted"/>
<dbReference type="EMBL" id="LR862150">
    <property type="protein sequence ID" value="CAD1832222.1"/>
    <property type="molecule type" value="Genomic_DNA"/>
</dbReference>
<organism evidence="2">
    <name type="scientific">Ananas comosus var. bracteatus</name>
    <name type="common">red pineapple</name>
    <dbReference type="NCBI Taxonomy" id="296719"/>
    <lineage>
        <taxon>Eukaryota</taxon>
        <taxon>Viridiplantae</taxon>
        <taxon>Streptophyta</taxon>
        <taxon>Embryophyta</taxon>
        <taxon>Tracheophyta</taxon>
        <taxon>Spermatophyta</taxon>
        <taxon>Magnoliopsida</taxon>
        <taxon>Liliopsida</taxon>
        <taxon>Poales</taxon>
        <taxon>Bromeliaceae</taxon>
        <taxon>Bromelioideae</taxon>
        <taxon>Ananas</taxon>
    </lineage>
</organism>
<accession>A0A6V7PMU8</accession>
<feature type="compositionally biased region" description="Low complexity" evidence="1">
    <location>
        <begin position="108"/>
        <end position="123"/>
    </location>
</feature>